<dbReference type="Pfam" id="PF00439">
    <property type="entry name" value="Bromodomain"/>
    <property type="match status" value="2"/>
</dbReference>
<dbReference type="InterPro" id="IPR036427">
    <property type="entry name" value="Bromodomain-like_sf"/>
</dbReference>
<evidence type="ECO:0000256" key="6">
    <source>
        <dbReference type="ARBA" id="ARBA00023242"/>
    </source>
</evidence>
<comment type="caution">
    <text evidence="11">The sequence shown here is derived from an EMBL/GenBank/DDBJ whole genome shotgun (WGS) entry which is preliminary data.</text>
</comment>
<dbReference type="SUPFAM" id="SSF47370">
    <property type="entry name" value="Bromodomain"/>
    <property type="match status" value="2"/>
</dbReference>
<feature type="compositionally biased region" description="Basic and acidic residues" evidence="9">
    <location>
        <begin position="984"/>
        <end position="994"/>
    </location>
</feature>
<evidence type="ECO:0000256" key="4">
    <source>
        <dbReference type="ARBA" id="ARBA00023117"/>
    </source>
</evidence>
<dbReference type="GO" id="GO:0004402">
    <property type="term" value="F:histone acetyltransferase activity"/>
    <property type="evidence" value="ECO:0007669"/>
    <property type="project" value="InterPro"/>
</dbReference>
<proteinExistence type="inferred from homology"/>
<keyword evidence="12" id="KW-1185">Reference proteome</keyword>
<protein>
    <submittedName>
        <fullName evidence="11">Transcription initiation factor TFIID subunit 1</fullName>
    </submittedName>
</protein>
<keyword evidence="8" id="KW-0175">Coiled coil</keyword>
<dbReference type="Pfam" id="PF12157">
    <property type="entry name" value="DUF3591"/>
    <property type="match status" value="1"/>
</dbReference>
<evidence type="ECO:0000256" key="3">
    <source>
        <dbReference type="ARBA" id="ARBA00023015"/>
    </source>
</evidence>
<keyword evidence="6" id="KW-0539">Nucleus</keyword>
<dbReference type="GO" id="GO:0005669">
    <property type="term" value="C:transcription factor TFIID complex"/>
    <property type="evidence" value="ECO:0007669"/>
    <property type="project" value="InterPro"/>
</dbReference>
<dbReference type="InterPro" id="IPR022591">
    <property type="entry name" value="TAF1_HAT_dom"/>
</dbReference>
<sequence length="1622" mass="185732">MEEDDSISSDGSVPKSPSAVDYYDINELCDEDEPNNSSANGEEQGNKNVVSEDIKASVSVNTENSIHNRIQALQENSACETGISGKPLAAVRPVKYKDVDIKDLFADFREDESLRFLKLFGNGKPSSKPDIWRSVRKRASEKPVIPQPVKELEVESDEEIKFMLHQEPTARSSTDGSSQDSKILNNCWRHGPAKLWYDMAEVPETAETYDYGFKLKNISSEQNTESQDDLPAEAYLMVTQEQWEDDIIWDGEEVKEKIMKDVYTAEKRPGWIPVCADRTMSSFREHCKSISSQSEIFLKVPHTSNVIRDDKNDMTQSMFPHESEKLKYDLWELDVIWDSEAMSTIPYPKPLEIDSDIIVEIPDDKPPPPDLPELIKDRKDKKFRPVLKKPEEEEEDSYTSGLKRNIYNISNDEYYNPKITQETALKIGNSLLQHSIPALELRSQFFPTHLSKEELCRFHRPSLQDSPYGPTSRVKFHGIHCLTRYIKQKELERQNESEASGGGEMFFMRTVADLSGKDGTLVLFEYSEEHPPLLNQIGMATRIKNYYRRKPGKDATMPNYKFGEIAYAHTSPFLGTLQPGQSIQAFENNLFRAPIFEHEIRNTDFIVIRTRTKFFIREAEGAYVVGQELPLVEVPTPKSEKANNFVRDFLMVFIYRLFWKSCDIPQRIKIEAVKAAFPMYKESSIRKRLSMCANFNRTGFDSKYWVLKSGFRLPSEEEIRELISPEQCCTFYSMLAAEQRLQDAGYGEKFLLMAEDENDALQNKIADEIKAAPWNTTQSFISAVKGKCLLELLGSADPTGCGEGFSYVKVPTKPQLTKDENNAQNPAKRLVKGTDADLRRLSLKSAKKLLKSFNVSDREIKNMTRWQIIDVIRTLSTEQAKMGEEGITKFARGNLFSQAEHLRKYKEDCQRLFDLQNRVLASNEVLSSDEDSSTEDESDLEEMGKHIESIISNKKSMQEFTHENEEAERKELQKLMNTDVTSEEGQKDKPEQNETKAYEGQILRIYRTYRNTADGSQYVRTETVRKSEVIQMYLKIRGSKDDEFIRNYSLNEAQKEEIRKEKRRLQDQLRRIKRNEQKINNKEPLKKKIRIETPQPSFKVKCGACGASGHMRTNRSCPLYASSPSLPPIQVAMTEEQEEAEEKAALEDKHLIKIDETKLIVSKELFKHAGEIRRKSLIVKIPKVVVGPSKKKRTYDEPSSDYLSTPKAVNRKRVDPVVSISVLFEKLIAELKGLPDTQPFWLPVSAKQAPNYYTVIHKPMDLLSMKEKVREHKYKSREEFILDLQQMVENSTLYNGNHSYLTIIAEKMLDHCFKRLHEEEDKLMDLEKAINPLLDNDQVAFSYLLDTIICEHLKTVPESWPFHKPVDKRMAKGYYTIIKNPMDLDTLIKNCKSHKYKTRSAFLSDVQLIYSNSAVYNGATSSYTKTAQEIVNACRVSLDMYEEQLKKLELGIKEMDNGSPVNSSKSSPRRIKFVVKPIIGPQQNTANCNGNIDSNLFVDVESLDTGVKSSSEKDYNYFDKIDMNGESLKEYRTEESNSSCLFSPALDYDLELRSCDSTASPSVPTKIQSLLPINGISATEASGNDNLENIFQPYSPINCDTICDDLMLSESDSDEEVQTMHF</sequence>
<dbReference type="OrthoDB" id="5752at2759"/>
<dbReference type="GO" id="GO:0017025">
    <property type="term" value="F:TBP-class protein binding"/>
    <property type="evidence" value="ECO:0007669"/>
    <property type="project" value="InterPro"/>
</dbReference>
<dbReference type="InterPro" id="IPR001487">
    <property type="entry name" value="Bromodomain"/>
</dbReference>
<feature type="compositionally biased region" description="Basic and acidic residues" evidence="9">
    <location>
        <begin position="956"/>
        <end position="973"/>
    </location>
</feature>
<dbReference type="InterPro" id="IPR018359">
    <property type="entry name" value="Bromodomain_CS"/>
</dbReference>
<name>A0A8X6PYJ0_NEPPI</name>
<feature type="coiled-coil region" evidence="8">
    <location>
        <begin position="1309"/>
        <end position="1336"/>
    </location>
</feature>
<dbReference type="Gene3D" id="1.20.920.10">
    <property type="entry name" value="Bromodomain-like"/>
    <property type="match status" value="2"/>
</dbReference>
<gene>
    <name evidence="11" type="primary">TAF1</name>
    <name evidence="11" type="ORF">NPIL_338251</name>
</gene>
<feature type="coiled-coil region" evidence="8">
    <location>
        <begin position="1048"/>
        <end position="1082"/>
    </location>
</feature>
<dbReference type="GO" id="GO:0051123">
    <property type="term" value="P:RNA polymerase II preinitiation complex assembly"/>
    <property type="evidence" value="ECO:0007669"/>
    <property type="project" value="TreeGrafter"/>
</dbReference>
<feature type="domain" description="Bromo" evidence="10">
    <location>
        <begin position="1232"/>
        <end position="1302"/>
    </location>
</feature>
<reference evidence="11" key="1">
    <citation type="submission" date="2020-08" db="EMBL/GenBank/DDBJ databases">
        <title>Multicomponent nature underlies the extraordinary mechanical properties of spider dragline silk.</title>
        <authorList>
            <person name="Kono N."/>
            <person name="Nakamura H."/>
            <person name="Mori M."/>
            <person name="Yoshida Y."/>
            <person name="Ohtoshi R."/>
            <person name="Malay A.D."/>
            <person name="Moran D.A.P."/>
            <person name="Tomita M."/>
            <person name="Numata K."/>
            <person name="Arakawa K."/>
        </authorList>
    </citation>
    <scope>NUCLEOTIDE SEQUENCE</scope>
</reference>
<accession>A0A8X6PYJ0</accession>
<evidence type="ECO:0000256" key="9">
    <source>
        <dbReference type="SAM" id="MobiDB-lite"/>
    </source>
</evidence>
<evidence type="ECO:0000313" key="11">
    <source>
        <dbReference type="EMBL" id="GFT91928.1"/>
    </source>
</evidence>
<keyword evidence="4 7" id="KW-0103">Bromodomain</keyword>
<dbReference type="SMART" id="SM00297">
    <property type="entry name" value="BROMO"/>
    <property type="match status" value="2"/>
</dbReference>
<organism evidence="11 12">
    <name type="scientific">Nephila pilipes</name>
    <name type="common">Giant wood spider</name>
    <name type="synonym">Nephila maculata</name>
    <dbReference type="NCBI Taxonomy" id="299642"/>
    <lineage>
        <taxon>Eukaryota</taxon>
        <taxon>Metazoa</taxon>
        <taxon>Ecdysozoa</taxon>
        <taxon>Arthropoda</taxon>
        <taxon>Chelicerata</taxon>
        <taxon>Arachnida</taxon>
        <taxon>Araneae</taxon>
        <taxon>Araneomorphae</taxon>
        <taxon>Entelegynae</taxon>
        <taxon>Araneoidea</taxon>
        <taxon>Nephilidae</taxon>
        <taxon>Nephila</taxon>
    </lineage>
</organism>
<dbReference type="PROSITE" id="PS00633">
    <property type="entry name" value="BROMODOMAIN_1"/>
    <property type="match status" value="2"/>
</dbReference>
<dbReference type="PANTHER" id="PTHR13900:SF0">
    <property type="entry name" value="TRANSCRIPTION INITIATION FACTOR TFIID SUBUNIT 1"/>
    <property type="match status" value="1"/>
</dbReference>
<dbReference type="GO" id="GO:0016251">
    <property type="term" value="F:RNA polymerase II general transcription initiation factor activity"/>
    <property type="evidence" value="ECO:0007669"/>
    <property type="project" value="InterPro"/>
</dbReference>
<dbReference type="InterPro" id="IPR041670">
    <property type="entry name" value="Znf-CCHC_6"/>
</dbReference>
<comment type="similarity">
    <text evidence="2">Belongs to the TAF1 family.</text>
</comment>
<evidence type="ECO:0000256" key="2">
    <source>
        <dbReference type="ARBA" id="ARBA00009064"/>
    </source>
</evidence>
<dbReference type="InterPro" id="IPR040240">
    <property type="entry name" value="TAF1"/>
</dbReference>
<evidence type="ECO:0000259" key="10">
    <source>
        <dbReference type="PROSITE" id="PS50014"/>
    </source>
</evidence>
<evidence type="ECO:0000256" key="5">
    <source>
        <dbReference type="ARBA" id="ARBA00023163"/>
    </source>
</evidence>
<dbReference type="Proteomes" id="UP000887013">
    <property type="component" value="Unassembled WGS sequence"/>
</dbReference>
<feature type="region of interest" description="Disordered" evidence="9">
    <location>
        <begin position="956"/>
        <end position="994"/>
    </location>
</feature>
<dbReference type="EMBL" id="BMAW01120975">
    <property type="protein sequence ID" value="GFT91928.1"/>
    <property type="molecule type" value="Genomic_DNA"/>
</dbReference>
<keyword evidence="5" id="KW-0804">Transcription</keyword>
<feature type="domain" description="Bromo" evidence="10">
    <location>
        <begin position="1354"/>
        <end position="1424"/>
    </location>
</feature>
<comment type="subcellular location">
    <subcellularLocation>
        <location evidence="1">Nucleus</location>
    </subcellularLocation>
</comment>
<dbReference type="PROSITE" id="PS50014">
    <property type="entry name" value="BROMODOMAIN_2"/>
    <property type="match status" value="2"/>
</dbReference>
<evidence type="ECO:0000256" key="1">
    <source>
        <dbReference type="ARBA" id="ARBA00004123"/>
    </source>
</evidence>
<keyword evidence="3" id="KW-0805">Transcription regulation</keyword>
<evidence type="ECO:0000256" key="7">
    <source>
        <dbReference type="PROSITE-ProRule" id="PRU00035"/>
    </source>
</evidence>
<evidence type="ECO:0000256" key="8">
    <source>
        <dbReference type="SAM" id="Coils"/>
    </source>
</evidence>
<feature type="region of interest" description="Disordered" evidence="9">
    <location>
        <begin position="1"/>
        <end position="52"/>
    </location>
</feature>
<evidence type="ECO:0000313" key="12">
    <source>
        <dbReference type="Proteomes" id="UP000887013"/>
    </source>
</evidence>
<dbReference type="PANTHER" id="PTHR13900">
    <property type="entry name" value="TRANSCRIPTION INITIATION FACTOR TFIID"/>
    <property type="match status" value="1"/>
</dbReference>
<dbReference type="PRINTS" id="PR00503">
    <property type="entry name" value="BROMODOMAIN"/>
</dbReference>
<dbReference type="Pfam" id="PF15288">
    <property type="entry name" value="zf-CCHC_6"/>
    <property type="match status" value="1"/>
</dbReference>
<feature type="compositionally biased region" description="Polar residues" evidence="9">
    <location>
        <begin position="35"/>
        <end position="49"/>
    </location>
</feature>